<proteinExistence type="predicted"/>
<evidence type="ECO:0000313" key="3">
    <source>
        <dbReference type="Proteomes" id="UP000634136"/>
    </source>
</evidence>
<sequence length="187" mass="22046">MPQYKSVWSLKLPYKVIMFMWRVLSDNLPAFSVLNHHHMNLDNICMAYGGVAIKMINTMWSTYNTAFSNQVYKNKSMVTPLCWNHKKWSFVDALPTDLLSVIFFVKKIKVHTSARRIRKISIIHVVYNLREQENLRQAFLMVLRRGLQIIWNHHQSINVCNVVVFQKYMASLITSTFRNNANLRLLV</sequence>
<name>A0A834TR48_9FABA</name>
<keyword evidence="3" id="KW-1185">Reference proteome</keyword>
<dbReference type="EMBL" id="JAAIUW010000006">
    <property type="protein sequence ID" value="KAF7826808.1"/>
    <property type="molecule type" value="Genomic_DNA"/>
</dbReference>
<dbReference type="AlphaFoldDB" id="A0A834TR48"/>
<dbReference type="OrthoDB" id="1747281at2759"/>
<dbReference type="Pfam" id="PF13966">
    <property type="entry name" value="zf-RVT"/>
    <property type="match status" value="1"/>
</dbReference>
<gene>
    <name evidence="2" type="ORF">G2W53_017972</name>
</gene>
<organism evidence="2 3">
    <name type="scientific">Senna tora</name>
    <dbReference type="NCBI Taxonomy" id="362788"/>
    <lineage>
        <taxon>Eukaryota</taxon>
        <taxon>Viridiplantae</taxon>
        <taxon>Streptophyta</taxon>
        <taxon>Embryophyta</taxon>
        <taxon>Tracheophyta</taxon>
        <taxon>Spermatophyta</taxon>
        <taxon>Magnoliopsida</taxon>
        <taxon>eudicotyledons</taxon>
        <taxon>Gunneridae</taxon>
        <taxon>Pentapetalae</taxon>
        <taxon>rosids</taxon>
        <taxon>fabids</taxon>
        <taxon>Fabales</taxon>
        <taxon>Fabaceae</taxon>
        <taxon>Caesalpinioideae</taxon>
        <taxon>Cassia clade</taxon>
        <taxon>Senna</taxon>
    </lineage>
</organism>
<evidence type="ECO:0000259" key="1">
    <source>
        <dbReference type="Pfam" id="PF13966"/>
    </source>
</evidence>
<accession>A0A834TR48</accession>
<protein>
    <submittedName>
        <fullName evidence="2">Ribonuclease H-like superfamily protein</fullName>
    </submittedName>
</protein>
<comment type="caution">
    <text evidence="2">The sequence shown here is derived from an EMBL/GenBank/DDBJ whole genome shotgun (WGS) entry which is preliminary data.</text>
</comment>
<dbReference type="InterPro" id="IPR026960">
    <property type="entry name" value="RVT-Znf"/>
</dbReference>
<reference evidence="2" key="1">
    <citation type="submission" date="2020-09" db="EMBL/GenBank/DDBJ databases">
        <title>Genome-Enabled Discovery of Anthraquinone Biosynthesis in Senna tora.</title>
        <authorList>
            <person name="Kang S.-H."/>
            <person name="Pandey R.P."/>
            <person name="Lee C.-M."/>
            <person name="Sim J.-S."/>
            <person name="Jeong J.-T."/>
            <person name="Choi B.-S."/>
            <person name="Jung M."/>
            <person name="Ginzburg D."/>
            <person name="Zhao K."/>
            <person name="Won S.Y."/>
            <person name="Oh T.-J."/>
            <person name="Yu Y."/>
            <person name="Kim N.-H."/>
            <person name="Lee O.R."/>
            <person name="Lee T.-H."/>
            <person name="Bashyal P."/>
            <person name="Kim T.-S."/>
            <person name="Lee W.-H."/>
            <person name="Kawkins C."/>
            <person name="Kim C.-K."/>
            <person name="Kim J.S."/>
            <person name="Ahn B.O."/>
            <person name="Rhee S.Y."/>
            <person name="Sohng J.K."/>
        </authorList>
    </citation>
    <scope>NUCLEOTIDE SEQUENCE</scope>
    <source>
        <tissue evidence="2">Leaf</tissue>
    </source>
</reference>
<evidence type="ECO:0000313" key="2">
    <source>
        <dbReference type="EMBL" id="KAF7826808.1"/>
    </source>
</evidence>
<feature type="domain" description="Reverse transcriptase zinc-binding" evidence="1">
    <location>
        <begin position="3"/>
        <end position="48"/>
    </location>
</feature>
<dbReference type="Proteomes" id="UP000634136">
    <property type="component" value="Unassembled WGS sequence"/>
</dbReference>